<reference evidence="2" key="1">
    <citation type="submission" date="2022-07" db="EMBL/GenBank/DDBJ databases">
        <title>Complete Genome Sequence of the Radioresistant Bacterium Deinococcus aetherius ST0316, Isolated from the Air Dust collected in Lower Stratosphere above Japan.</title>
        <authorList>
            <person name="Satoh K."/>
            <person name="Hagiwara K."/>
            <person name="Katsumata K."/>
            <person name="Kubo A."/>
            <person name="Yokobori S."/>
            <person name="Yamagishi A."/>
            <person name="Oono Y."/>
            <person name="Narumi I."/>
        </authorList>
    </citation>
    <scope>NUCLEOTIDE SEQUENCE</scope>
    <source>
        <strain evidence="2">ST0316</strain>
    </source>
</reference>
<dbReference type="EMBL" id="AP026560">
    <property type="protein sequence ID" value="BDP43268.1"/>
    <property type="molecule type" value="Genomic_DNA"/>
</dbReference>
<evidence type="ECO:0000313" key="2">
    <source>
        <dbReference type="EMBL" id="BDP43268.1"/>
    </source>
</evidence>
<accession>A0ABM8AHH9</accession>
<evidence type="ECO:0000256" key="1">
    <source>
        <dbReference type="SAM" id="SignalP"/>
    </source>
</evidence>
<gene>
    <name evidence="2" type="ORF">DAETH_32370</name>
</gene>
<keyword evidence="3" id="KW-1185">Reference proteome</keyword>
<feature type="signal peptide" evidence="1">
    <location>
        <begin position="1"/>
        <end position="33"/>
    </location>
</feature>
<proteinExistence type="predicted"/>
<name>A0ABM8AHH9_9DEIO</name>
<dbReference type="Proteomes" id="UP001064971">
    <property type="component" value="Chromosome"/>
</dbReference>
<evidence type="ECO:0000313" key="3">
    <source>
        <dbReference type="Proteomes" id="UP001064971"/>
    </source>
</evidence>
<dbReference type="RefSeq" id="WP_264775922.1">
    <property type="nucleotide sequence ID" value="NZ_AP026560.1"/>
</dbReference>
<organism evidence="2 3">
    <name type="scientific">Deinococcus aetherius</name>
    <dbReference type="NCBI Taxonomy" id="200252"/>
    <lineage>
        <taxon>Bacteria</taxon>
        <taxon>Thermotogati</taxon>
        <taxon>Deinococcota</taxon>
        <taxon>Deinococci</taxon>
        <taxon>Deinococcales</taxon>
        <taxon>Deinococcaceae</taxon>
        <taxon>Deinococcus</taxon>
    </lineage>
</organism>
<dbReference type="PROSITE" id="PS51257">
    <property type="entry name" value="PROKAR_LIPOPROTEIN"/>
    <property type="match status" value="1"/>
</dbReference>
<sequence length="153" mass="15805">MITPPRALRPALALLTLGAVALGTLTGCAPAQAGVQPAGPSLSPYATRADAATLVFRTQAARAGAVDVLLDGTPILRQVRPTDSYRVTTLSPGQYNLSVRNSLNGVLLADVTANLQGNESYALLFDLAPTGGEGIEYRLRLGQGSAAVSNLVY</sequence>
<protein>
    <recommendedName>
        <fullName evidence="4">DUF4397 domain-containing protein</fullName>
    </recommendedName>
</protein>
<evidence type="ECO:0008006" key="4">
    <source>
        <dbReference type="Google" id="ProtNLM"/>
    </source>
</evidence>
<keyword evidence="1" id="KW-0732">Signal</keyword>
<feature type="chain" id="PRO_5046850814" description="DUF4397 domain-containing protein" evidence="1">
    <location>
        <begin position="34"/>
        <end position="153"/>
    </location>
</feature>